<dbReference type="EMBL" id="JAIRAU010000031">
    <property type="protein sequence ID" value="MBZ5712374.1"/>
    <property type="molecule type" value="Genomic_DNA"/>
</dbReference>
<dbReference type="InterPro" id="IPR041698">
    <property type="entry name" value="Methyltransf_25"/>
</dbReference>
<keyword evidence="2" id="KW-0808">Transferase</keyword>
<dbReference type="CDD" id="cd02440">
    <property type="entry name" value="AdoMet_MTases"/>
    <property type="match status" value="1"/>
</dbReference>
<name>A0ABS7TVZ0_9BACT</name>
<dbReference type="InterPro" id="IPR029063">
    <property type="entry name" value="SAM-dependent_MTases_sf"/>
</dbReference>
<dbReference type="InterPro" id="IPR050508">
    <property type="entry name" value="Methyltransf_Superfamily"/>
</dbReference>
<protein>
    <submittedName>
        <fullName evidence="2">Methyltransferase domain-containing protein</fullName>
    </submittedName>
</protein>
<keyword evidence="2" id="KW-0489">Methyltransferase</keyword>
<accession>A0ABS7TVZ0</accession>
<dbReference type="Proteomes" id="UP001139031">
    <property type="component" value="Unassembled WGS sequence"/>
</dbReference>
<dbReference type="Gene3D" id="3.40.50.150">
    <property type="entry name" value="Vaccinia Virus protein VP39"/>
    <property type="match status" value="1"/>
</dbReference>
<evidence type="ECO:0000259" key="1">
    <source>
        <dbReference type="Pfam" id="PF13649"/>
    </source>
</evidence>
<keyword evidence="3" id="KW-1185">Reference proteome</keyword>
<dbReference type="RefSeq" id="WP_224194134.1">
    <property type="nucleotide sequence ID" value="NZ_JAIRAU010000031.1"/>
</dbReference>
<sequence>MTGNDDRGQAEIVATYDAVAERYAAEFADDLAEKILDRALLSALAEMLRRAGVENKIADLGCGPGFEARFMAELGLEVVGVDLSPAMIAEAQRRHAGVRGLEFKIGSLLALPFAEASLAGAIAIYSVIHLERAARALAYVEMARVVRQGGMLLLSVHTSALGFPSGSIRRLEEWWGRRVGLDGHFIAAEEVAGGLEQAGFEIAARLERGPSTSREFPSQRVYLLARRR</sequence>
<feature type="domain" description="Methyltransferase" evidence="1">
    <location>
        <begin position="57"/>
        <end position="150"/>
    </location>
</feature>
<dbReference type="PANTHER" id="PTHR42912:SF45">
    <property type="entry name" value="23S RRNA (GUANINE(745)-N(1))-METHYLTRANSFERASE"/>
    <property type="match status" value="1"/>
</dbReference>
<comment type="caution">
    <text evidence="2">The sequence shown here is derived from an EMBL/GenBank/DDBJ whole genome shotgun (WGS) entry which is preliminary data.</text>
</comment>
<proteinExistence type="predicted"/>
<dbReference type="Pfam" id="PF13649">
    <property type="entry name" value="Methyltransf_25"/>
    <property type="match status" value="1"/>
</dbReference>
<evidence type="ECO:0000313" key="2">
    <source>
        <dbReference type="EMBL" id="MBZ5712374.1"/>
    </source>
</evidence>
<reference evidence="2" key="1">
    <citation type="submission" date="2021-08" db="EMBL/GenBank/DDBJ databases">
        <authorList>
            <person name="Stevens D.C."/>
        </authorList>
    </citation>
    <scope>NUCLEOTIDE SEQUENCE</scope>
    <source>
        <strain evidence="2">DSM 53165</strain>
    </source>
</reference>
<dbReference type="PANTHER" id="PTHR42912">
    <property type="entry name" value="METHYLTRANSFERASE"/>
    <property type="match status" value="1"/>
</dbReference>
<dbReference type="GO" id="GO:0032259">
    <property type="term" value="P:methylation"/>
    <property type="evidence" value="ECO:0007669"/>
    <property type="project" value="UniProtKB-KW"/>
</dbReference>
<evidence type="ECO:0000313" key="3">
    <source>
        <dbReference type="Proteomes" id="UP001139031"/>
    </source>
</evidence>
<gene>
    <name evidence="2" type="ORF">K7C98_24295</name>
</gene>
<organism evidence="2 3">
    <name type="scientific">Nannocystis pusilla</name>
    <dbReference type="NCBI Taxonomy" id="889268"/>
    <lineage>
        <taxon>Bacteria</taxon>
        <taxon>Pseudomonadati</taxon>
        <taxon>Myxococcota</taxon>
        <taxon>Polyangia</taxon>
        <taxon>Nannocystales</taxon>
        <taxon>Nannocystaceae</taxon>
        <taxon>Nannocystis</taxon>
    </lineage>
</organism>
<dbReference type="GO" id="GO:0008168">
    <property type="term" value="F:methyltransferase activity"/>
    <property type="evidence" value="ECO:0007669"/>
    <property type="project" value="UniProtKB-KW"/>
</dbReference>
<dbReference type="SUPFAM" id="SSF53335">
    <property type="entry name" value="S-adenosyl-L-methionine-dependent methyltransferases"/>
    <property type="match status" value="1"/>
</dbReference>